<feature type="domain" description="Helix-turn-helix" evidence="1">
    <location>
        <begin position="9"/>
        <end position="59"/>
    </location>
</feature>
<dbReference type="Proteomes" id="UP000462152">
    <property type="component" value="Unassembled WGS sequence"/>
</dbReference>
<evidence type="ECO:0000313" key="2">
    <source>
        <dbReference type="EMBL" id="MUN54743.1"/>
    </source>
</evidence>
<proteinExistence type="predicted"/>
<dbReference type="NCBIfam" id="TIGR01764">
    <property type="entry name" value="excise"/>
    <property type="match status" value="1"/>
</dbReference>
<reference evidence="2 3" key="1">
    <citation type="submission" date="2019-12" db="EMBL/GenBank/DDBJ databases">
        <authorList>
            <person name="Li J."/>
            <person name="Shi Y."/>
            <person name="Xu G."/>
            <person name="Xiao D."/>
            <person name="Ran X."/>
        </authorList>
    </citation>
    <scope>NUCLEOTIDE SEQUENCE [LARGE SCALE GENOMIC DNA]</scope>
    <source>
        <strain evidence="2 3">JCM 15915</strain>
    </source>
</reference>
<accession>A0A7K1LI57</accession>
<evidence type="ECO:0000313" key="3">
    <source>
        <dbReference type="Proteomes" id="UP000462152"/>
    </source>
</evidence>
<comment type="caution">
    <text evidence="2">The sequence shown here is derived from an EMBL/GenBank/DDBJ whole genome shotgun (WGS) entry which is preliminary data.</text>
</comment>
<dbReference type="InterPro" id="IPR010093">
    <property type="entry name" value="SinI_DNA-bd"/>
</dbReference>
<dbReference type="RefSeq" id="WP_129315500.1">
    <property type="nucleotide sequence ID" value="NZ_NOIQ01000008.1"/>
</dbReference>
<dbReference type="Pfam" id="PF12728">
    <property type="entry name" value="HTH_17"/>
    <property type="match status" value="1"/>
</dbReference>
<name>A0A7K1LI57_9MICC</name>
<dbReference type="GO" id="GO:0003677">
    <property type="term" value="F:DNA binding"/>
    <property type="evidence" value="ECO:0007669"/>
    <property type="project" value="InterPro"/>
</dbReference>
<protein>
    <submittedName>
        <fullName evidence="2">Helix-turn-helix domain-containing protein</fullName>
    </submittedName>
</protein>
<evidence type="ECO:0000259" key="1">
    <source>
        <dbReference type="Pfam" id="PF12728"/>
    </source>
</evidence>
<dbReference type="AlphaFoldDB" id="A0A7K1LI57"/>
<organism evidence="2 3">
    <name type="scientific">Rothia koreensis</name>
    <dbReference type="NCBI Taxonomy" id="592378"/>
    <lineage>
        <taxon>Bacteria</taxon>
        <taxon>Bacillati</taxon>
        <taxon>Actinomycetota</taxon>
        <taxon>Actinomycetes</taxon>
        <taxon>Micrococcales</taxon>
        <taxon>Micrococcaceae</taxon>
        <taxon>Rothia</taxon>
    </lineage>
</organism>
<keyword evidence="3" id="KW-1185">Reference proteome</keyword>
<sequence length="63" mass="6945">MIVEADRAYSIARAAEQLGVSRGTVYNLVNRGELKTVSYPGIGGMRITSRELAKFLKRCERAA</sequence>
<dbReference type="InterPro" id="IPR041657">
    <property type="entry name" value="HTH_17"/>
</dbReference>
<gene>
    <name evidence="2" type="ORF">GMA10_05890</name>
</gene>
<dbReference type="EMBL" id="WOGT01000002">
    <property type="protein sequence ID" value="MUN54743.1"/>
    <property type="molecule type" value="Genomic_DNA"/>
</dbReference>
<dbReference type="OrthoDB" id="8667257at2"/>